<dbReference type="PROSITE" id="PS50089">
    <property type="entry name" value="ZF_RING_2"/>
    <property type="match status" value="1"/>
</dbReference>
<keyword evidence="3" id="KW-0479">Metal-binding</keyword>
<dbReference type="PROSITE" id="PS50143">
    <property type="entry name" value="BIR_REPEAT_2"/>
    <property type="match status" value="2"/>
</dbReference>
<dbReference type="GO" id="GO:0061630">
    <property type="term" value="F:ubiquitin protein ligase activity"/>
    <property type="evidence" value="ECO:0007669"/>
    <property type="project" value="TreeGrafter"/>
</dbReference>
<gene>
    <name evidence="8" type="ORF">AND_002425</name>
</gene>
<protein>
    <recommendedName>
        <fullName evidence="7">RING-type domain-containing protein</fullName>
    </recommendedName>
</protein>
<dbReference type="GO" id="GO:0031398">
    <property type="term" value="P:positive regulation of protein ubiquitination"/>
    <property type="evidence" value="ECO:0007669"/>
    <property type="project" value="TreeGrafter"/>
</dbReference>
<organism evidence="8">
    <name type="scientific">Anopheles darlingi</name>
    <name type="common">Mosquito</name>
    <dbReference type="NCBI Taxonomy" id="43151"/>
    <lineage>
        <taxon>Eukaryota</taxon>
        <taxon>Metazoa</taxon>
        <taxon>Ecdysozoa</taxon>
        <taxon>Arthropoda</taxon>
        <taxon>Hexapoda</taxon>
        <taxon>Insecta</taxon>
        <taxon>Pterygota</taxon>
        <taxon>Neoptera</taxon>
        <taxon>Endopterygota</taxon>
        <taxon>Diptera</taxon>
        <taxon>Nematocera</taxon>
        <taxon>Culicoidea</taxon>
        <taxon>Culicidae</taxon>
        <taxon>Anophelinae</taxon>
        <taxon>Anopheles</taxon>
    </lineage>
</organism>
<evidence type="ECO:0000256" key="2">
    <source>
        <dbReference type="ARBA" id="ARBA00022703"/>
    </source>
</evidence>
<dbReference type="GO" id="GO:0008270">
    <property type="term" value="F:zinc ion binding"/>
    <property type="evidence" value="ECO:0007669"/>
    <property type="project" value="UniProtKB-KW"/>
</dbReference>
<dbReference type="SUPFAM" id="SSF57924">
    <property type="entry name" value="Inhibitor of apoptosis (IAP) repeat"/>
    <property type="match status" value="2"/>
</dbReference>
<evidence type="ECO:0000256" key="1">
    <source>
        <dbReference type="ARBA" id="ARBA00006672"/>
    </source>
</evidence>
<dbReference type="SMART" id="SM00184">
    <property type="entry name" value="RING"/>
    <property type="match status" value="1"/>
</dbReference>
<dbReference type="GO" id="GO:0005737">
    <property type="term" value="C:cytoplasm"/>
    <property type="evidence" value="ECO:0007669"/>
    <property type="project" value="TreeGrafter"/>
</dbReference>
<dbReference type="FunFam" id="1.10.1170.10:FF:000002">
    <property type="entry name" value="Baculoviral IAP repeat containing 7"/>
    <property type="match status" value="1"/>
</dbReference>
<dbReference type="PANTHER" id="PTHR10044:SF174">
    <property type="entry name" value="DEATH-ASSOCIATED INHIBITOR OF APOPTOSIS 1"/>
    <property type="match status" value="1"/>
</dbReference>
<dbReference type="VEuPathDB" id="VectorBase:ADAR2_009101"/>
<dbReference type="Gene3D" id="1.10.1170.10">
    <property type="entry name" value="Inhibitor Of Apoptosis Protein (2mihbC-IAP-1), Chain A"/>
    <property type="match status" value="2"/>
</dbReference>
<dbReference type="Pfam" id="PF13920">
    <property type="entry name" value="zf-C3HC4_3"/>
    <property type="match status" value="1"/>
</dbReference>
<reference evidence="8" key="2">
    <citation type="submission" date="2010-05" db="EMBL/GenBank/DDBJ databases">
        <authorList>
            <person name="Almeida L.G."/>
            <person name="Nicolas M.F."/>
            <person name="Souza R.C."/>
            <person name="Vasconcelos A.T.R."/>
        </authorList>
    </citation>
    <scope>NUCLEOTIDE SEQUENCE</scope>
</reference>
<dbReference type="InterPro" id="IPR050784">
    <property type="entry name" value="IAP"/>
</dbReference>
<evidence type="ECO:0000256" key="6">
    <source>
        <dbReference type="PROSITE-ProRule" id="PRU00175"/>
    </source>
</evidence>
<reference evidence="8" key="3">
    <citation type="journal article" date="2013" name="Nucleic Acids Res.">
        <title>The genome of Anopheles darlingi, the main neotropical malaria vector.</title>
        <authorList>
            <person name="Marinotti O."/>
            <person name="Cerqueira G.C."/>
            <person name="de Almeida L.G."/>
            <person name="Ferro M.I."/>
            <person name="Loreto E.L."/>
            <person name="Zaha A."/>
            <person name="Teixeira S.M."/>
            <person name="Wespiser A.R."/>
            <person name="Almeida E Silva A."/>
            <person name="Schlindwein A.D."/>
            <person name="Pacheco A.C."/>
            <person name="Silva A.L."/>
            <person name="Graveley B.R."/>
            <person name="Walenz B.P."/>
            <person name="Lima Bde A."/>
            <person name="Ribeiro C.A."/>
            <person name="Nunes-Silva C.G."/>
            <person name="de Carvalho C.R."/>
            <person name="Soares C.M."/>
            <person name="de Menezes C.B."/>
            <person name="Matiolli C."/>
            <person name="Caffrey D."/>
            <person name="Araujo D.A."/>
            <person name="de Oliveira D.M."/>
            <person name="Golenbock D."/>
            <person name="Grisard E.C."/>
            <person name="Fantinatti-Garboggini F."/>
            <person name="de Carvalho F.M."/>
            <person name="Barcellos F.G."/>
            <person name="Prosdocimi F."/>
            <person name="May G."/>
            <person name="Azevedo Junior G.M."/>
            <person name="Guimaraes G.M."/>
            <person name="Goldman G.H."/>
            <person name="Padilha I.Q."/>
            <person name="Batista Jda S."/>
            <person name="Ferro J.A."/>
            <person name="Ribeiro J.M."/>
            <person name="Fietto J.L."/>
            <person name="Dabbas K.M."/>
            <person name="Cerdeira L."/>
            <person name="Agnez-Lima L.F."/>
            <person name="Brocchi M."/>
            <person name="de Carvalho M.O."/>
            <person name="Teixeira Mde M."/>
            <person name="Diniz Maia Mde M."/>
            <person name="Goldman M.H."/>
            <person name="Cruz Schneider M.P."/>
            <person name="Felipe M.S."/>
            <person name="Hungria M."/>
            <person name="Nicolas M.F."/>
            <person name="Pereira M."/>
            <person name="Montes M.A."/>
            <person name="Cantao M.E."/>
            <person name="Vincentz M."/>
            <person name="Rafael M.S."/>
            <person name="Silverman N."/>
            <person name="Stoco P.H."/>
            <person name="Souza R.C."/>
            <person name="Vicentini R."/>
            <person name="Gazzinelli R.T."/>
            <person name="Neves Rde O."/>
            <person name="Silva R."/>
            <person name="Astolfi-Filho S."/>
            <person name="Maciel T.E."/>
            <person name="Urmenyi T.P."/>
            <person name="Tadei W.P."/>
            <person name="Camargo E.P."/>
            <person name="de Vasconcelos A.T."/>
        </authorList>
    </citation>
    <scope>NUCLEOTIDE SEQUENCE</scope>
</reference>
<keyword evidence="5" id="KW-0862">Zinc</keyword>
<proteinExistence type="inferred from homology"/>
<dbReference type="InterPro" id="IPR001370">
    <property type="entry name" value="BIR_rpt"/>
</dbReference>
<dbReference type="InterPro" id="IPR013083">
    <property type="entry name" value="Znf_RING/FYVE/PHD"/>
</dbReference>
<dbReference type="GO" id="GO:0005634">
    <property type="term" value="C:nucleus"/>
    <property type="evidence" value="ECO:0007669"/>
    <property type="project" value="TreeGrafter"/>
</dbReference>
<dbReference type="EMBL" id="ADMH02000578">
    <property type="protein sequence ID" value="ETN65792.1"/>
    <property type="molecule type" value="Genomic_DNA"/>
</dbReference>
<dbReference type="AlphaFoldDB" id="W5JN43"/>
<evidence type="ECO:0000256" key="4">
    <source>
        <dbReference type="ARBA" id="ARBA00022771"/>
    </source>
</evidence>
<evidence type="ECO:0000259" key="7">
    <source>
        <dbReference type="PROSITE" id="PS50089"/>
    </source>
</evidence>
<dbReference type="STRING" id="43151.W5JN43"/>
<evidence type="ECO:0000313" key="10">
    <source>
        <dbReference type="Proteomes" id="UP000000673"/>
    </source>
</evidence>
<dbReference type="InterPro" id="IPR001841">
    <property type="entry name" value="Znf_RING"/>
</dbReference>
<evidence type="ECO:0000256" key="3">
    <source>
        <dbReference type="ARBA" id="ARBA00022723"/>
    </source>
</evidence>
<dbReference type="SMART" id="SM00238">
    <property type="entry name" value="BIR"/>
    <property type="match status" value="2"/>
</dbReference>
<name>W5JN43_ANODA</name>
<reference evidence="9" key="4">
    <citation type="submission" date="2015-06" db="UniProtKB">
        <authorList>
            <consortium name="EnsemblMetazoa"/>
        </authorList>
    </citation>
    <scope>IDENTIFICATION</scope>
</reference>
<keyword evidence="4 6" id="KW-0863">Zinc-finger</keyword>
<feature type="domain" description="RING-type" evidence="7">
    <location>
        <begin position="292"/>
        <end position="326"/>
    </location>
</feature>
<dbReference type="Gene3D" id="3.30.40.10">
    <property type="entry name" value="Zinc/RING finger domain, C3HC4 (zinc finger)"/>
    <property type="match status" value="1"/>
</dbReference>
<sequence length="337" mass="39253">MNYESNRLRTFEEDWLIRHILPEILARYGFYYTGSRDNVRCHFCSIKLGAWEEGDEVITEHLRWSPYCPLMRKQPTQNVPLDPHFLENVPDPTPDVTSYHGGPYELVSNSTRQYDSVPFCRPEYPEYALESERMSVPDPSPDVTSYQSGHVSNSARQYDSVPFCRPEYPEYALESERKRSLAEWPTAMPQKPQQLSDAGFFYTGRGDQVRCYYCGGGLMHWEPDDDPWEQHAMWYSNCMYVRQMKDRSFIERCLAKKEGRNQKEEDVPKTSTSYVSTASRVAETEASDDKLCKICYEKEYRTALIPCGHVTCVDCSLKFDKCPMCQSPIQNLQKLFL</sequence>
<keyword evidence="2" id="KW-0053">Apoptosis</keyword>
<dbReference type="CDD" id="cd00022">
    <property type="entry name" value="BIR"/>
    <property type="match status" value="2"/>
</dbReference>
<dbReference type="eggNOG" id="KOG1101">
    <property type="taxonomic scope" value="Eukaryota"/>
</dbReference>
<dbReference type="GO" id="GO:0006915">
    <property type="term" value="P:apoptotic process"/>
    <property type="evidence" value="ECO:0007669"/>
    <property type="project" value="UniProtKB-KW"/>
</dbReference>
<evidence type="ECO:0000313" key="8">
    <source>
        <dbReference type="EMBL" id="ETN65792.1"/>
    </source>
</evidence>
<dbReference type="PROSITE" id="PS01282">
    <property type="entry name" value="BIR_REPEAT_1"/>
    <property type="match status" value="1"/>
</dbReference>
<dbReference type="GO" id="GO:0043066">
    <property type="term" value="P:negative regulation of apoptotic process"/>
    <property type="evidence" value="ECO:0007669"/>
    <property type="project" value="TreeGrafter"/>
</dbReference>
<dbReference type="Pfam" id="PF00653">
    <property type="entry name" value="BIR"/>
    <property type="match status" value="2"/>
</dbReference>
<dbReference type="VEuPathDB" id="VectorBase:ADAC002425"/>
<dbReference type="FunFam" id="1.10.1170.10:FF:000003">
    <property type="entry name" value="E3 ubiquitin-protein ligase XIAP"/>
    <property type="match status" value="1"/>
</dbReference>
<dbReference type="EnsemblMetazoa" id="ADAC002425-RA">
    <property type="protein sequence ID" value="ADAC002425-PA"/>
    <property type="gene ID" value="ADAC002425"/>
</dbReference>
<dbReference type="PANTHER" id="PTHR10044">
    <property type="entry name" value="INHIBITOR OF APOPTOSIS"/>
    <property type="match status" value="1"/>
</dbReference>
<evidence type="ECO:0000313" key="9">
    <source>
        <dbReference type="EnsemblMetazoa" id="ADAC002425-PA"/>
    </source>
</evidence>
<accession>W5JN43</accession>
<evidence type="ECO:0000256" key="5">
    <source>
        <dbReference type="ARBA" id="ARBA00022833"/>
    </source>
</evidence>
<dbReference type="OMA" id="CMDENIA"/>
<dbReference type="HOGENOM" id="CLU_016347_1_0_1"/>
<dbReference type="GO" id="GO:0090263">
    <property type="term" value="P:positive regulation of canonical Wnt signaling pathway"/>
    <property type="evidence" value="ECO:0007669"/>
    <property type="project" value="TreeGrafter"/>
</dbReference>
<dbReference type="GO" id="GO:0043027">
    <property type="term" value="F:cysteine-type endopeptidase inhibitor activity involved in apoptotic process"/>
    <property type="evidence" value="ECO:0007669"/>
    <property type="project" value="TreeGrafter"/>
</dbReference>
<reference evidence="8 10" key="1">
    <citation type="journal article" date="2010" name="BMC Genomics">
        <title>Combination of measures distinguishes pre-miRNAs from other stem-loops in the genome of the newly sequenced Anopheles darlingi.</title>
        <authorList>
            <person name="Mendes N.D."/>
            <person name="Freitas A.T."/>
            <person name="Vasconcelos A.T."/>
            <person name="Sagot M.F."/>
        </authorList>
    </citation>
    <scope>NUCLEOTIDE SEQUENCE</scope>
</reference>
<comment type="similarity">
    <text evidence="1">Belongs to the IAP family.</text>
</comment>
<dbReference type="GO" id="GO:0051726">
    <property type="term" value="P:regulation of cell cycle"/>
    <property type="evidence" value="ECO:0007669"/>
    <property type="project" value="TreeGrafter"/>
</dbReference>
<keyword evidence="10" id="KW-1185">Reference proteome</keyword>
<dbReference type="Proteomes" id="UP000000673">
    <property type="component" value="Unassembled WGS sequence"/>
</dbReference>